<reference evidence="1" key="1">
    <citation type="journal article" date="2022" name="bioRxiv">
        <title>Sequencing and chromosome-scale assembly of the giantPleurodeles waltlgenome.</title>
        <authorList>
            <person name="Brown T."/>
            <person name="Elewa A."/>
            <person name="Iarovenko S."/>
            <person name="Subramanian E."/>
            <person name="Araus A.J."/>
            <person name="Petzold A."/>
            <person name="Susuki M."/>
            <person name="Suzuki K.-i.T."/>
            <person name="Hayashi T."/>
            <person name="Toyoda A."/>
            <person name="Oliveira C."/>
            <person name="Osipova E."/>
            <person name="Leigh N.D."/>
            <person name="Simon A."/>
            <person name="Yun M.H."/>
        </authorList>
    </citation>
    <scope>NUCLEOTIDE SEQUENCE</scope>
    <source>
        <strain evidence="1">20211129_DDA</strain>
        <tissue evidence="1">Liver</tissue>
    </source>
</reference>
<evidence type="ECO:0000313" key="2">
    <source>
        <dbReference type="Proteomes" id="UP001066276"/>
    </source>
</evidence>
<dbReference type="EMBL" id="JANPWB010000004">
    <property type="protein sequence ID" value="KAJ1194099.1"/>
    <property type="molecule type" value="Genomic_DNA"/>
</dbReference>
<organism evidence="1 2">
    <name type="scientific">Pleurodeles waltl</name>
    <name type="common">Iberian ribbed newt</name>
    <dbReference type="NCBI Taxonomy" id="8319"/>
    <lineage>
        <taxon>Eukaryota</taxon>
        <taxon>Metazoa</taxon>
        <taxon>Chordata</taxon>
        <taxon>Craniata</taxon>
        <taxon>Vertebrata</taxon>
        <taxon>Euteleostomi</taxon>
        <taxon>Amphibia</taxon>
        <taxon>Batrachia</taxon>
        <taxon>Caudata</taxon>
        <taxon>Salamandroidea</taxon>
        <taxon>Salamandridae</taxon>
        <taxon>Pleurodelinae</taxon>
        <taxon>Pleurodeles</taxon>
    </lineage>
</organism>
<dbReference type="AlphaFoldDB" id="A0AAV7V0F8"/>
<evidence type="ECO:0000313" key="1">
    <source>
        <dbReference type="EMBL" id="KAJ1194099.1"/>
    </source>
</evidence>
<accession>A0AAV7V0F8</accession>
<comment type="caution">
    <text evidence="1">The sequence shown here is derived from an EMBL/GenBank/DDBJ whole genome shotgun (WGS) entry which is preliminary data.</text>
</comment>
<protein>
    <submittedName>
        <fullName evidence="1">Uncharacterized protein</fullName>
    </submittedName>
</protein>
<name>A0AAV7V0F8_PLEWA</name>
<proteinExistence type="predicted"/>
<gene>
    <name evidence="1" type="ORF">NDU88_003394</name>
</gene>
<dbReference type="Proteomes" id="UP001066276">
    <property type="component" value="Chromosome 2_2"/>
</dbReference>
<keyword evidence="2" id="KW-1185">Reference proteome</keyword>
<sequence>MPSGCPWAENGLTVSTTGTAELMECDRCKVRCADPMLREQGPVTMSHHICRLTVTQLYRELEQGCEASRLMPINLLK</sequence>